<dbReference type="EMBL" id="CP158367">
    <property type="protein sequence ID" value="XBX74803.1"/>
    <property type="molecule type" value="Genomic_DNA"/>
</dbReference>
<reference evidence="2" key="2">
    <citation type="submission" date="2024-06" db="EMBL/GenBank/DDBJ databases">
        <authorList>
            <person name="Petrova K.O."/>
            <person name="Toshchakov S.V."/>
            <person name="Boltjanskaja Y.V."/>
            <person name="Kevbrin V."/>
        </authorList>
    </citation>
    <scope>NUCLEOTIDE SEQUENCE</scope>
    <source>
        <strain evidence="2">Z-910T</strain>
    </source>
</reference>
<organism evidence="2">
    <name type="scientific">Proteinivorax tanatarense</name>
    <dbReference type="NCBI Taxonomy" id="1260629"/>
    <lineage>
        <taxon>Bacteria</taxon>
        <taxon>Bacillati</taxon>
        <taxon>Bacillota</taxon>
        <taxon>Clostridia</taxon>
        <taxon>Eubacteriales</taxon>
        <taxon>Proteinivoracaceae</taxon>
        <taxon>Proteinivorax</taxon>
    </lineage>
</organism>
<gene>
    <name evidence="2" type="ORF">PRVXT_002862</name>
</gene>
<dbReference type="Pfam" id="PF01206">
    <property type="entry name" value="TusA"/>
    <property type="match status" value="1"/>
</dbReference>
<feature type="domain" description="UPF0033" evidence="1">
    <location>
        <begin position="3"/>
        <end position="65"/>
    </location>
</feature>
<evidence type="ECO:0000259" key="1">
    <source>
        <dbReference type="Pfam" id="PF01206"/>
    </source>
</evidence>
<evidence type="ECO:0000313" key="2">
    <source>
        <dbReference type="EMBL" id="XBX74803.1"/>
    </source>
</evidence>
<name>A0AAU7VLZ6_9FIRM</name>
<dbReference type="SUPFAM" id="SSF64307">
    <property type="entry name" value="SirA-like"/>
    <property type="match status" value="1"/>
</dbReference>
<proteinExistence type="predicted"/>
<sequence length="67" mass="7828">MYQLDVRGLDCPQPLLEFKTQYETGQDFIAIVDSQVAKENILRFCKNNKIKYTIEEEGEDIIIKVEC</sequence>
<dbReference type="Gene3D" id="3.30.110.40">
    <property type="entry name" value="TusA-like domain"/>
    <property type="match status" value="1"/>
</dbReference>
<protein>
    <submittedName>
        <fullName evidence="2">Sulfurtransferase TusA family protein</fullName>
    </submittedName>
</protein>
<accession>A0AAU7VLZ6</accession>
<dbReference type="AlphaFoldDB" id="A0AAU7VLZ6"/>
<dbReference type="InterPro" id="IPR036868">
    <property type="entry name" value="TusA-like_sf"/>
</dbReference>
<reference evidence="2" key="1">
    <citation type="journal article" date="2013" name="Extremophiles">
        <title>Proteinivorax tanatarense gen. nov., sp. nov., an anaerobic, haloalkaliphilic, proteolytic bacterium isolated from a decaying algal bloom, and proposal of Proteinivoraceae fam. nov.</title>
        <authorList>
            <person name="Kevbrin V."/>
            <person name="Boltyanskaya Y."/>
            <person name="Zhilina T."/>
            <person name="Kolganova T."/>
            <person name="Lavrentjeva E."/>
            <person name="Kuznetsov B."/>
        </authorList>
    </citation>
    <scope>NUCLEOTIDE SEQUENCE</scope>
    <source>
        <strain evidence="2">Z-910T</strain>
    </source>
</reference>
<dbReference type="RefSeq" id="WP_350343552.1">
    <property type="nucleotide sequence ID" value="NZ_CP158367.1"/>
</dbReference>
<dbReference type="InterPro" id="IPR001455">
    <property type="entry name" value="TusA-like"/>
</dbReference>